<accession>A0A9P6FLH0</accession>
<name>A0A9P6FLH0_9FUNG</name>
<sequence>MVYPEQDQAAEEREALLKAGRCTSDYTVSLDPPQYLTPVYYSDIPEMLRILNINKDVYNGTSSFQYPYLESHARARIDRARERLKANGYNNVPEYAGQGYPTRSAEFLIHEILFKELEADIVRAEALVENEASRKVMIKLGMECELERRREFLSKFQQYKTICCYSIHRNPDTKGLCKIRPPEDPEPQEPQK</sequence>
<reference evidence="2" key="1">
    <citation type="journal article" date="2020" name="Fungal Divers.">
        <title>Resolving the Mortierellaceae phylogeny through synthesis of multi-gene phylogenetics and phylogenomics.</title>
        <authorList>
            <person name="Vandepol N."/>
            <person name="Liber J."/>
            <person name="Desiro A."/>
            <person name="Na H."/>
            <person name="Kennedy M."/>
            <person name="Barry K."/>
            <person name="Grigoriev I.V."/>
            <person name="Miller A.N."/>
            <person name="O'Donnell K."/>
            <person name="Stajich J.E."/>
            <person name="Bonito G."/>
        </authorList>
    </citation>
    <scope>NUCLEOTIDE SEQUENCE</scope>
    <source>
        <strain evidence="2">KOD1015</strain>
    </source>
</reference>
<dbReference type="EMBL" id="JAABOA010004617">
    <property type="protein sequence ID" value="KAF9577603.1"/>
    <property type="molecule type" value="Genomic_DNA"/>
</dbReference>
<dbReference type="Pfam" id="PF13302">
    <property type="entry name" value="Acetyltransf_3"/>
    <property type="match status" value="1"/>
</dbReference>
<dbReference type="InterPro" id="IPR016181">
    <property type="entry name" value="Acyl_CoA_acyltransferase"/>
</dbReference>
<organism evidence="2 3">
    <name type="scientific">Lunasporangiospora selenospora</name>
    <dbReference type="NCBI Taxonomy" id="979761"/>
    <lineage>
        <taxon>Eukaryota</taxon>
        <taxon>Fungi</taxon>
        <taxon>Fungi incertae sedis</taxon>
        <taxon>Mucoromycota</taxon>
        <taxon>Mortierellomycotina</taxon>
        <taxon>Mortierellomycetes</taxon>
        <taxon>Mortierellales</taxon>
        <taxon>Mortierellaceae</taxon>
        <taxon>Lunasporangiospora</taxon>
    </lineage>
</organism>
<dbReference type="SUPFAM" id="SSF55729">
    <property type="entry name" value="Acyl-CoA N-acyltransferases (Nat)"/>
    <property type="match status" value="1"/>
</dbReference>
<evidence type="ECO:0000313" key="3">
    <source>
        <dbReference type="Proteomes" id="UP000780801"/>
    </source>
</evidence>
<dbReference type="OrthoDB" id="630895at2759"/>
<dbReference type="AlphaFoldDB" id="A0A9P6FLH0"/>
<feature type="domain" description="N-acetyltransferase" evidence="1">
    <location>
        <begin position="92"/>
        <end position="143"/>
    </location>
</feature>
<gene>
    <name evidence="2" type="ORF">BGW38_007087</name>
</gene>
<dbReference type="Gene3D" id="3.40.630.30">
    <property type="match status" value="1"/>
</dbReference>
<proteinExistence type="predicted"/>
<dbReference type="Proteomes" id="UP000780801">
    <property type="component" value="Unassembled WGS sequence"/>
</dbReference>
<evidence type="ECO:0000259" key="1">
    <source>
        <dbReference type="Pfam" id="PF13302"/>
    </source>
</evidence>
<keyword evidence="3" id="KW-1185">Reference proteome</keyword>
<comment type="caution">
    <text evidence="2">The sequence shown here is derived from an EMBL/GenBank/DDBJ whole genome shotgun (WGS) entry which is preliminary data.</text>
</comment>
<evidence type="ECO:0000313" key="2">
    <source>
        <dbReference type="EMBL" id="KAF9577603.1"/>
    </source>
</evidence>
<dbReference type="GO" id="GO:0016747">
    <property type="term" value="F:acyltransferase activity, transferring groups other than amino-acyl groups"/>
    <property type="evidence" value="ECO:0007669"/>
    <property type="project" value="InterPro"/>
</dbReference>
<dbReference type="InterPro" id="IPR000182">
    <property type="entry name" value="GNAT_dom"/>
</dbReference>
<protein>
    <recommendedName>
        <fullName evidence="1">N-acetyltransferase domain-containing protein</fullName>
    </recommendedName>
</protein>